<evidence type="ECO:0000313" key="3">
    <source>
        <dbReference type="Proteomes" id="UP000189513"/>
    </source>
</evidence>
<proteinExistence type="predicted"/>
<keyword evidence="2" id="KW-0378">Hydrolase</keyword>
<name>A0A1V2L520_CYBFA</name>
<accession>A0A1V2L520</accession>
<dbReference type="OMA" id="WAFNIFR"/>
<feature type="domain" description="AB hydrolase-1" evidence="1">
    <location>
        <begin position="82"/>
        <end position="292"/>
    </location>
</feature>
<evidence type="ECO:0000259" key="1">
    <source>
        <dbReference type="Pfam" id="PF00561"/>
    </source>
</evidence>
<comment type="caution">
    <text evidence="2">The sequence shown here is derived from an EMBL/GenBank/DDBJ whole genome shotgun (WGS) entry which is preliminary data.</text>
</comment>
<protein>
    <submittedName>
        <fullName evidence="2">Lipid droplet hydrolase 1</fullName>
    </submittedName>
</protein>
<dbReference type="InterPro" id="IPR000073">
    <property type="entry name" value="AB_hydrolase_1"/>
</dbReference>
<sequence length="297" mass="33947">MSLEQYKELAVQEQRYPKNPISKLVSILQSICTFWTPTPLEKLLIDDDDTFKKLLTLKYSTIEHIEGVGEVHSLIIPHPLNFTLTLDSFASFVQQFLIQKGFKDRKVILVGHSYGTQIVLKLLNRLDQGKVVGAVMIAPPKFLFKRNWLQNLVLKLLLNIPFVFQCFRKFDRVNNVHSVSLRRLFANVDEVSDYHKFKQFKFNLSTNSTNILTQALNWKPISSEEEVIQAFQRLTIPLDSDSDETAGSLLIIDGDTDKVTHNGGSSYKDFLGNSNVEYSVVEKAGHNLMLERADELK</sequence>
<dbReference type="SUPFAM" id="SSF53474">
    <property type="entry name" value="alpha/beta-Hydrolases"/>
    <property type="match status" value="1"/>
</dbReference>
<dbReference type="InterPro" id="IPR029058">
    <property type="entry name" value="AB_hydrolase_fold"/>
</dbReference>
<dbReference type="Proteomes" id="UP000189513">
    <property type="component" value="Unassembled WGS sequence"/>
</dbReference>
<reference evidence="3" key="1">
    <citation type="journal article" date="2017" name="Genome Announc.">
        <title>Genome sequences of Cyberlindnera fabianii 65, Pichia kudriavzevii 129, and Saccharomyces cerevisiae 131 isolated from fermented masau fruits in Zimbabwe.</title>
        <authorList>
            <person name="van Rijswijck I.M.H."/>
            <person name="Derks M.F.L."/>
            <person name="Abee T."/>
            <person name="de Ridder D."/>
            <person name="Smid E.J."/>
        </authorList>
    </citation>
    <scope>NUCLEOTIDE SEQUENCE [LARGE SCALE GENOMIC DNA]</scope>
    <source>
        <strain evidence="3">65</strain>
    </source>
</reference>
<gene>
    <name evidence="2" type="ORF">BON22_3564</name>
</gene>
<dbReference type="EMBL" id="MPUK01000006">
    <property type="protein sequence ID" value="ONH66840.1"/>
    <property type="molecule type" value="Genomic_DNA"/>
</dbReference>
<dbReference type="AlphaFoldDB" id="A0A1V2L520"/>
<dbReference type="GO" id="GO:0016787">
    <property type="term" value="F:hydrolase activity"/>
    <property type="evidence" value="ECO:0007669"/>
    <property type="project" value="UniProtKB-KW"/>
</dbReference>
<dbReference type="STRING" id="36022.A0A1V2L520"/>
<keyword evidence="3" id="KW-1185">Reference proteome</keyword>
<dbReference type="VEuPathDB" id="FungiDB:BON22_3564"/>
<dbReference type="Gene3D" id="3.40.50.1820">
    <property type="entry name" value="alpha/beta hydrolase"/>
    <property type="match status" value="1"/>
</dbReference>
<dbReference type="Pfam" id="PF00561">
    <property type="entry name" value="Abhydrolase_1"/>
    <property type="match status" value="1"/>
</dbReference>
<evidence type="ECO:0000313" key="2">
    <source>
        <dbReference type="EMBL" id="ONH66840.1"/>
    </source>
</evidence>
<organism evidence="2 3">
    <name type="scientific">Cyberlindnera fabianii</name>
    <name type="common">Yeast</name>
    <name type="synonym">Hansenula fabianii</name>
    <dbReference type="NCBI Taxonomy" id="36022"/>
    <lineage>
        <taxon>Eukaryota</taxon>
        <taxon>Fungi</taxon>
        <taxon>Dikarya</taxon>
        <taxon>Ascomycota</taxon>
        <taxon>Saccharomycotina</taxon>
        <taxon>Saccharomycetes</taxon>
        <taxon>Phaffomycetales</taxon>
        <taxon>Phaffomycetaceae</taxon>
        <taxon>Cyberlindnera</taxon>
    </lineage>
</organism>